<name>A0ACB9V9X1_9CETA</name>
<comment type="caution">
    <text evidence="1">The sequence shown here is derived from an EMBL/GenBank/DDBJ whole genome shotgun (WGS) entry which is preliminary data.</text>
</comment>
<protein>
    <submittedName>
        <fullName evidence="1">Uncharacterized protein</fullName>
    </submittedName>
</protein>
<dbReference type="EMBL" id="CM043028">
    <property type="protein sequence ID" value="KAI4586511.1"/>
    <property type="molecule type" value="Genomic_DNA"/>
</dbReference>
<accession>A0ACB9V9X1</accession>
<proteinExistence type="predicted"/>
<evidence type="ECO:0000313" key="2">
    <source>
        <dbReference type="Proteomes" id="UP001057279"/>
    </source>
</evidence>
<dbReference type="Proteomes" id="UP001057279">
    <property type="component" value="Linkage Group LG03"/>
</dbReference>
<reference evidence="1" key="1">
    <citation type="submission" date="2022-03" db="EMBL/GenBank/DDBJ databases">
        <title>Genomic analyses of argali, domestic sheep and their hybrids provide insights into chromosomal evolution, heterosis and genetic basis of agronomic traits.</title>
        <authorList>
            <person name="Li M."/>
        </authorList>
    </citation>
    <scope>NUCLEOTIDE SEQUENCE</scope>
    <source>
        <strain evidence="1">F1 hybrid</strain>
    </source>
</reference>
<keyword evidence="2" id="KW-1185">Reference proteome</keyword>
<sequence>MDEGAMADDHGRIDPSPWNCESPWDTGVRPPQPADREDESAPLKDVPQSSLTAETCLKPMFFNRRSCCNEKPIPANCLGKFELMIQMNVKFVKNAVALGKSKVESVPEVYLGLDLLLLFRAVQTSWLWLRLRKPGWSQRLFTPPVLLLTPRTSRANSQEGPSRSIVRFQRPESWYFLTPQQQSPSCK</sequence>
<organism evidence="1 2">
    <name type="scientific">Ovis ammon polii x Ovis aries</name>
    <dbReference type="NCBI Taxonomy" id="2918886"/>
    <lineage>
        <taxon>Eukaryota</taxon>
        <taxon>Metazoa</taxon>
        <taxon>Chordata</taxon>
        <taxon>Craniata</taxon>
        <taxon>Vertebrata</taxon>
        <taxon>Euteleostomi</taxon>
        <taxon>Mammalia</taxon>
        <taxon>Eutheria</taxon>
        <taxon>Laurasiatheria</taxon>
        <taxon>Artiodactyla</taxon>
        <taxon>Ruminantia</taxon>
        <taxon>Pecora</taxon>
        <taxon>Bovidae</taxon>
        <taxon>Caprinae</taxon>
        <taxon>Ovis</taxon>
    </lineage>
</organism>
<gene>
    <name evidence="1" type="ORF">MJG53_004298</name>
</gene>
<evidence type="ECO:0000313" key="1">
    <source>
        <dbReference type="EMBL" id="KAI4586511.1"/>
    </source>
</evidence>